<evidence type="ECO:0000313" key="6">
    <source>
        <dbReference type="Proteomes" id="UP000646365"/>
    </source>
</evidence>
<reference evidence="5" key="1">
    <citation type="journal article" date="2014" name="Int. J. Syst. Evol. Microbiol.">
        <title>Complete genome sequence of Corynebacterium casei LMG S-19264T (=DSM 44701T), isolated from a smear-ripened cheese.</title>
        <authorList>
            <consortium name="US DOE Joint Genome Institute (JGI-PGF)"/>
            <person name="Walter F."/>
            <person name="Albersmeier A."/>
            <person name="Kalinowski J."/>
            <person name="Ruckert C."/>
        </authorList>
    </citation>
    <scope>NUCLEOTIDE SEQUENCE</scope>
    <source>
        <strain evidence="5">CGMCC 1.15725</strain>
    </source>
</reference>
<feature type="domain" description="Chorismate-utilising enzyme C-terminal" evidence="3">
    <location>
        <begin position="193"/>
        <end position="450"/>
    </location>
</feature>
<dbReference type="Pfam" id="PF04715">
    <property type="entry name" value="Anth_synt_I_N"/>
    <property type="match status" value="1"/>
</dbReference>
<dbReference type="AlphaFoldDB" id="A0A8J2YUQ9"/>
<dbReference type="NCBIfam" id="TIGR00553">
    <property type="entry name" value="pabB"/>
    <property type="match status" value="1"/>
</dbReference>
<dbReference type="GO" id="GO:0009396">
    <property type="term" value="P:folic acid-containing compound biosynthetic process"/>
    <property type="evidence" value="ECO:0007669"/>
    <property type="project" value="InterPro"/>
</dbReference>
<dbReference type="Proteomes" id="UP000646365">
    <property type="component" value="Unassembled WGS sequence"/>
</dbReference>
<feature type="domain" description="Anthranilate synthase component I N-terminal" evidence="4">
    <location>
        <begin position="10"/>
        <end position="141"/>
    </location>
</feature>
<dbReference type="GO" id="GO:0046820">
    <property type="term" value="F:4-amino-4-deoxychorismate synthase activity"/>
    <property type="evidence" value="ECO:0007669"/>
    <property type="project" value="UniProtKB-EC"/>
</dbReference>
<evidence type="ECO:0000259" key="4">
    <source>
        <dbReference type="Pfam" id="PF04715"/>
    </source>
</evidence>
<sequence length="463" mass="50126">MIVQEIPYTDPLAVFAHWADEPYVSFLDSAAAADPRSRYSYLAVEPFRIVEAQGGAVRTDGAPDDADPFAVLERELARFRIEPGATPVPFPGGAVGFLGYELGRHLERLPPPPAAGLDMPDMVMGFYDLVIAFDQRDRRAWILSSGFPETDPARQDRRAMNRVVSALRRLERPAPALEPARRSGVVWQAELTRADYEARVARVLDYIYAGDIYQANFTMRHLLPRPLAARPAEIYCALRARTAAPFAAYLGCGADLALAGASPERFLRVSPDGRVETRPIKGTRPRGKTAEEDAALAHELAASAKDRAENLMITDLLRNDLGRVAALASVHVPSLCAVESFSTVHHLVSAVEARLRPNVGLVDLLRATFPGGSITGAPKIRAMEIIAELEMARRGAYCGAIAWLGYDGAMDSSVTIRTLSVTRELVVAQAGGGIVADSVPSAEYDEMMVKVGPLLDAVGTRAP</sequence>
<dbReference type="InterPro" id="IPR015890">
    <property type="entry name" value="Chorismate_C"/>
</dbReference>
<organism evidence="5 6">
    <name type="scientific">Aliidongia dinghuensis</name>
    <dbReference type="NCBI Taxonomy" id="1867774"/>
    <lineage>
        <taxon>Bacteria</taxon>
        <taxon>Pseudomonadati</taxon>
        <taxon>Pseudomonadota</taxon>
        <taxon>Alphaproteobacteria</taxon>
        <taxon>Rhodospirillales</taxon>
        <taxon>Dongiaceae</taxon>
        <taxon>Aliidongia</taxon>
    </lineage>
</organism>
<keyword evidence="2" id="KW-0808">Transferase</keyword>
<keyword evidence="6" id="KW-1185">Reference proteome</keyword>
<protein>
    <recommendedName>
        <fullName evidence="1">aminodeoxychorismate synthase</fullName>
        <ecNumber evidence="1">2.6.1.85</ecNumber>
    </recommendedName>
</protein>
<dbReference type="InterPro" id="IPR005801">
    <property type="entry name" value="ADC_synthase"/>
</dbReference>
<evidence type="ECO:0000256" key="1">
    <source>
        <dbReference type="ARBA" id="ARBA00013139"/>
    </source>
</evidence>
<dbReference type="EMBL" id="BMJQ01000008">
    <property type="protein sequence ID" value="GGF24752.1"/>
    <property type="molecule type" value="Genomic_DNA"/>
</dbReference>
<dbReference type="InterPro" id="IPR019999">
    <property type="entry name" value="Anth_synth_I-like"/>
</dbReference>
<accession>A0A8J2YUQ9</accession>
<proteinExistence type="predicted"/>
<evidence type="ECO:0000256" key="2">
    <source>
        <dbReference type="ARBA" id="ARBA00022679"/>
    </source>
</evidence>
<dbReference type="Pfam" id="PF00425">
    <property type="entry name" value="Chorismate_bind"/>
    <property type="match status" value="1"/>
</dbReference>
<dbReference type="PRINTS" id="PR00095">
    <property type="entry name" value="ANTSNTHASEI"/>
</dbReference>
<evidence type="ECO:0000259" key="3">
    <source>
        <dbReference type="Pfam" id="PF00425"/>
    </source>
</evidence>
<comment type="caution">
    <text evidence="5">The sequence shown here is derived from an EMBL/GenBank/DDBJ whole genome shotgun (WGS) entry which is preliminary data.</text>
</comment>
<dbReference type="InterPro" id="IPR005802">
    <property type="entry name" value="ADC_synth_comp_1"/>
</dbReference>
<dbReference type="Gene3D" id="3.60.120.10">
    <property type="entry name" value="Anthranilate synthase"/>
    <property type="match status" value="1"/>
</dbReference>
<evidence type="ECO:0000313" key="5">
    <source>
        <dbReference type="EMBL" id="GGF24752.1"/>
    </source>
</evidence>
<dbReference type="PANTHER" id="PTHR11236:SF50">
    <property type="entry name" value="AMINODEOXYCHORISMATE SYNTHASE COMPONENT 1"/>
    <property type="match status" value="1"/>
</dbReference>
<dbReference type="EC" id="2.6.1.85" evidence="1"/>
<dbReference type="SUPFAM" id="SSF56322">
    <property type="entry name" value="ADC synthase"/>
    <property type="match status" value="1"/>
</dbReference>
<dbReference type="PANTHER" id="PTHR11236">
    <property type="entry name" value="AMINOBENZOATE/ANTHRANILATE SYNTHASE"/>
    <property type="match status" value="1"/>
</dbReference>
<gene>
    <name evidence="5" type="ORF">GCM10011611_33530</name>
</gene>
<dbReference type="RefSeq" id="WP_189047788.1">
    <property type="nucleotide sequence ID" value="NZ_BMJQ01000008.1"/>
</dbReference>
<name>A0A8J2YUQ9_9PROT</name>
<reference evidence="5" key="2">
    <citation type="submission" date="2020-09" db="EMBL/GenBank/DDBJ databases">
        <authorList>
            <person name="Sun Q."/>
            <person name="Zhou Y."/>
        </authorList>
    </citation>
    <scope>NUCLEOTIDE SEQUENCE</scope>
    <source>
        <strain evidence="5">CGMCC 1.15725</strain>
    </source>
</reference>
<dbReference type="InterPro" id="IPR006805">
    <property type="entry name" value="Anth_synth_I_N"/>
</dbReference>
<dbReference type="GO" id="GO:0000162">
    <property type="term" value="P:L-tryptophan biosynthetic process"/>
    <property type="evidence" value="ECO:0007669"/>
    <property type="project" value="TreeGrafter"/>
</dbReference>